<keyword evidence="1 2" id="KW-0238">DNA-binding</keyword>
<dbReference type="Gene3D" id="1.10.10.60">
    <property type="entry name" value="Homeodomain-like"/>
    <property type="match status" value="1"/>
</dbReference>
<dbReference type="InterPro" id="IPR001647">
    <property type="entry name" value="HTH_TetR"/>
</dbReference>
<dbReference type="PROSITE" id="PS50977">
    <property type="entry name" value="HTH_TETR_2"/>
    <property type="match status" value="1"/>
</dbReference>
<dbReference type="PROSITE" id="PS01081">
    <property type="entry name" value="HTH_TETR_1"/>
    <property type="match status" value="1"/>
</dbReference>
<dbReference type="GO" id="GO:0003700">
    <property type="term" value="F:DNA-binding transcription factor activity"/>
    <property type="evidence" value="ECO:0007669"/>
    <property type="project" value="TreeGrafter"/>
</dbReference>
<dbReference type="PRINTS" id="PR00455">
    <property type="entry name" value="HTHTETR"/>
</dbReference>
<evidence type="ECO:0000256" key="1">
    <source>
        <dbReference type="ARBA" id="ARBA00023125"/>
    </source>
</evidence>
<evidence type="ECO:0000256" key="2">
    <source>
        <dbReference type="PROSITE-ProRule" id="PRU00335"/>
    </source>
</evidence>
<protein>
    <submittedName>
        <fullName evidence="4">TetR/AcrR family transcriptional regulator</fullName>
    </submittedName>
</protein>
<gene>
    <name evidence="4" type="ORF">OHU69_07580</name>
</gene>
<feature type="domain" description="HTH tetR-type" evidence="3">
    <location>
        <begin position="7"/>
        <end position="67"/>
    </location>
</feature>
<dbReference type="PANTHER" id="PTHR30055">
    <property type="entry name" value="HTH-TYPE TRANSCRIPTIONAL REGULATOR RUTR"/>
    <property type="match status" value="1"/>
</dbReference>
<dbReference type="InterPro" id="IPR023772">
    <property type="entry name" value="DNA-bd_HTH_TetR-type_CS"/>
</dbReference>
<accession>A0AAU1U016</accession>
<dbReference type="Gene3D" id="1.10.357.10">
    <property type="entry name" value="Tetracycline Repressor, domain 2"/>
    <property type="match status" value="1"/>
</dbReference>
<evidence type="ECO:0000259" key="3">
    <source>
        <dbReference type="PROSITE" id="PS50977"/>
    </source>
</evidence>
<dbReference type="EMBL" id="CP108195">
    <property type="protein sequence ID" value="WTS10939.1"/>
    <property type="molecule type" value="Genomic_DNA"/>
</dbReference>
<dbReference type="AlphaFoldDB" id="A0AAU1U016"/>
<evidence type="ECO:0000313" key="4">
    <source>
        <dbReference type="EMBL" id="WTS10939.1"/>
    </source>
</evidence>
<dbReference type="GO" id="GO:0000976">
    <property type="term" value="F:transcription cis-regulatory region binding"/>
    <property type="evidence" value="ECO:0007669"/>
    <property type="project" value="TreeGrafter"/>
</dbReference>
<reference evidence="4" key="1">
    <citation type="submission" date="2022-10" db="EMBL/GenBank/DDBJ databases">
        <title>The complete genomes of actinobacterial strains from the NBC collection.</title>
        <authorList>
            <person name="Joergensen T.S."/>
            <person name="Alvarez Arevalo M."/>
            <person name="Sterndorff E.B."/>
            <person name="Faurdal D."/>
            <person name="Vuksanovic O."/>
            <person name="Mourched A.-S."/>
            <person name="Charusanti P."/>
            <person name="Shaw S."/>
            <person name="Blin K."/>
            <person name="Weber T."/>
        </authorList>
    </citation>
    <scope>NUCLEOTIDE SEQUENCE</scope>
    <source>
        <strain evidence="4">NBC_00119</strain>
    </source>
</reference>
<feature type="DNA-binding region" description="H-T-H motif" evidence="2">
    <location>
        <begin position="30"/>
        <end position="49"/>
    </location>
</feature>
<dbReference type="SUPFAM" id="SSF46689">
    <property type="entry name" value="Homeodomain-like"/>
    <property type="match status" value="1"/>
</dbReference>
<dbReference type="PANTHER" id="PTHR30055:SF237">
    <property type="entry name" value="TRANSCRIPTIONAL REPRESSOR MCE3R"/>
    <property type="match status" value="1"/>
</dbReference>
<organism evidence="4">
    <name type="scientific">Streptomyces sp. NBC_00119</name>
    <dbReference type="NCBI Taxonomy" id="2975659"/>
    <lineage>
        <taxon>Bacteria</taxon>
        <taxon>Bacillati</taxon>
        <taxon>Actinomycetota</taxon>
        <taxon>Actinomycetes</taxon>
        <taxon>Kitasatosporales</taxon>
        <taxon>Streptomycetaceae</taxon>
        <taxon>Streptomyces</taxon>
    </lineage>
</organism>
<name>A0AAU1U016_9ACTN</name>
<dbReference type="InterPro" id="IPR009057">
    <property type="entry name" value="Homeodomain-like_sf"/>
</dbReference>
<proteinExistence type="predicted"/>
<dbReference type="Pfam" id="PF00440">
    <property type="entry name" value="TetR_N"/>
    <property type="match status" value="1"/>
</dbReference>
<sequence length="136" mass="14976">MTARRPPDRKARILAAAGELFCERGYHNVSVAEVAAAVEIAAPALYRHFRGKPDLLLHVVTGTIERISASVQDAPDVEAYLRDAASHGLERRGAATLWQREARHLPEANHEELRRSLSESADRLGALIRGARPELP</sequence>
<dbReference type="InterPro" id="IPR050109">
    <property type="entry name" value="HTH-type_TetR-like_transc_reg"/>
</dbReference>